<dbReference type="EMBL" id="AVOT02025912">
    <property type="protein sequence ID" value="MBW0517413.1"/>
    <property type="molecule type" value="Genomic_DNA"/>
</dbReference>
<evidence type="ECO:0000256" key="5">
    <source>
        <dbReference type="ARBA" id="ARBA00022723"/>
    </source>
</evidence>
<name>A0A9Q3EAR9_9BASI</name>
<evidence type="ECO:0000256" key="8">
    <source>
        <dbReference type="PROSITE-ProRule" id="PRU00236"/>
    </source>
</evidence>
<feature type="compositionally biased region" description="Basic and acidic residues" evidence="9">
    <location>
        <begin position="92"/>
        <end position="103"/>
    </location>
</feature>
<comment type="cofactor">
    <cofactor evidence="1">
        <name>Zn(2+)</name>
        <dbReference type="ChEBI" id="CHEBI:29105"/>
    </cofactor>
</comment>
<dbReference type="InterPro" id="IPR050134">
    <property type="entry name" value="NAD-dep_sirtuin_deacylases"/>
</dbReference>
<feature type="binding site" evidence="8">
    <location>
        <position position="249"/>
    </location>
    <ligand>
        <name>Zn(2+)</name>
        <dbReference type="ChEBI" id="CHEBI:29105"/>
    </ligand>
</feature>
<keyword evidence="12" id="KW-1185">Reference proteome</keyword>
<comment type="subcellular location">
    <subcellularLocation>
        <location evidence="2">Mitochondrion</location>
    </subcellularLocation>
</comment>
<feature type="domain" description="Deacetylase sirtuin-type" evidence="10">
    <location>
        <begin position="111"/>
        <end position="390"/>
    </location>
</feature>
<gene>
    <name evidence="11" type="ORF">O181_057128</name>
</gene>
<dbReference type="Pfam" id="PF02146">
    <property type="entry name" value="SIR2"/>
    <property type="match status" value="1"/>
</dbReference>
<proteinExistence type="inferred from homology"/>
<evidence type="ECO:0000313" key="11">
    <source>
        <dbReference type="EMBL" id="MBW0517413.1"/>
    </source>
</evidence>
<accession>A0A9Q3EAR9</accession>
<dbReference type="GO" id="GO:0070403">
    <property type="term" value="F:NAD+ binding"/>
    <property type="evidence" value="ECO:0007669"/>
    <property type="project" value="InterPro"/>
</dbReference>
<dbReference type="Proteomes" id="UP000765509">
    <property type="component" value="Unassembled WGS sequence"/>
</dbReference>
<feature type="active site" description="Proton acceptor" evidence="8">
    <location>
        <position position="241"/>
    </location>
</feature>
<dbReference type="InterPro" id="IPR026591">
    <property type="entry name" value="Sirtuin_cat_small_dom_sf"/>
</dbReference>
<keyword evidence="5 8" id="KW-0479">Metal-binding</keyword>
<evidence type="ECO:0000256" key="3">
    <source>
        <dbReference type="ARBA" id="ARBA00006924"/>
    </source>
</evidence>
<organism evidence="11 12">
    <name type="scientific">Austropuccinia psidii MF-1</name>
    <dbReference type="NCBI Taxonomy" id="1389203"/>
    <lineage>
        <taxon>Eukaryota</taxon>
        <taxon>Fungi</taxon>
        <taxon>Dikarya</taxon>
        <taxon>Basidiomycota</taxon>
        <taxon>Pucciniomycotina</taxon>
        <taxon>Pucciniomycetes</taxon>
        <taxon>Pucciniales</taxon>
        <taxon>Sphaerophragmiaceae</taxon>
        <taxon>Austropuccinia</taxon>
    </lineage>
</organism>
<dbReference type="InterPro" id="IPR029035">
    <property type="entry name" value="DHS-like_NAD/FAD-binding_dom"/>
</dbReference>
<protein>
    <recommendedName>
        <fullName evidence="10">Deacetylase sirtuin-type domain-containing protein</fullName>
    </recommendedName>
</protein>
<dbReference type="GO" id="GO:0046872">
    <property type="term" value="F:metal ion binding"/>
    <property type="evidence" value="ECO:0007669"/>
    <property type="project" value="UniProtKB-KW"/>
</dbReference>
<dbReference type="InterPro" id="IPR026590">
    <property type="entry name" value="Ssirtuin_cat_dom"/>
</dbReference>
<dbReference type="PROSITE" id="PS50305">
    <property type="entry name" value="SIRTUIN"/>
    <property type="match status" value="1"/>
</dbReference>
<evidence type="ECO:0000256" key="6">
    <source>
        <dbReference type="ARBA" id="ARBA00022833"/>
    </source>
</evidence>
<evidence type="ECO:0000256" key="4">
    <source>
        <dbReference type="ARBA" id="ARBA00022679"/>
    </source>
</evidence>
<evidence type="ECO:0000256" key="9">
    <source>
        <dbReference type="SAM" id="MobiDB-lite"/>
    </source>
</evidence>
<feature type="region of interest" description="Disordered" evidence="9">
    <location>
        <begin position="70"/>
        <end position="111"/>
    </location>
</feature>
<dbReference type="GO" id="GO:0017136">
    <property type="term" value="F:histone deacetylase activity, NAD-dependent"/>
    <property type="evidence" value="ECO:0007669"/>
    <property type="project" value="TreeGrafter"/>
</dbReference>
<reference evidence="11" key="1">
    <citation type="submission" date="2021-03" db="EMBL/GenBank/DDBJ databases">
        <title>Draft genome sequence of rust myrtle Austropuccinia psidii MF-1, a brazilian biotype.</title>
        <authorList>
            <person name="Quecine M.C."/>
            <person name="Pachon D.M.R."/>
            <person name="Bonatelli M.L."/>
            <person name="Correr F.H."/>
            <person name="Franceschini L.M."/>
            <person name="Leite T.F."/>
            <person name="Margarido G.R.A."/>
            <person name="Almeida C.A."/>
            <person name="Ferrarezi J.A."/>
            <person name="Labate C.A."/>
        </authorList>
    </citation>
    <scope>NUCLEOTIDE SEQUENCE</scope>
    <source>
        <strain evidence="11">MF-1</strain>
    </source>
</reference>
<feature type="compositionally biased region" description="Low complexity" evidence="9">
    <location>
        <begin position="429"/>
        <end position="445"/>
    </location>
</feature>
<dbReference type="GO" id="GO:0005634">
    <property type="term" value="C:nucleus"/>
    <property type="evidence" value="ECO:0007669"/>
    <property type="project" value="TreeGrafter"/>
</dbReference>
<evidence type="ECO:0000256" key="2">
    <source>
        <dbReference type="ARBA" id="ARBA00004173"/>
    </source>
</evidence>
<dbReference type="PANTHER" id="PTHR11085:SF6">
    <property type="entry name" value="NAD-DEPENDENT PROTEIN DEACETYLASE SIRTUIN-2"/>
    <property type="match status" value="1"/>
</dbReference>
<feature type="binding site" evidence="8">
    <location>
        <position position="252"/>
    </location>
    <ligand>
        <name>Zn(2+)</name>
        <dbReference type="ChEBI" id="CHEBI:29105"/>
    </ligand>
</feature>
<comment type="caution">
    <text evidence="11">The sequence shown here is derived from an EMBL/GenBank/DDBJ whole genome shotgun (WGS) entry which is preliminary data.</text>
</comment>
<evidence type="ECO:0000259" key="10">
    <source>
        <dbReference type="PROSITE" id="PS50305"/>
    </source>
</evidence>
<feature type="compositionally biased region" description="Polar residues" evidence="9">
    <location>
        <begin position="449"/>
        <end position="463"/>
    </location>
</feature>
<feature type="binding site" evidence="8">
    <location>
        <position position="275"/>
    </location>
    <ligand>
        <name>Zn(2+)</name>
        <dbReference type="ChEBI" id="CHEBI:29105"/>
    </ligand>
</feature>
<feature type="region of interest" description="Disordered" evidence="9">
    <location>
        <begin position="406"/>
        <end position="473"/>
    </location>
</feature>
<evidence type="ECO:0000256" key="7">
    <source>
        <dbReference type="ARBA" id="ARBA00023027"/>
    </source>
</evidence>
<keyword evidence="4" id="KW-0808">Transferase</keyword>
<keyword evidence="7" id="KW-0520">NAD</keyword>
<dbReference type="AlphaFoldDB" id="A0A9Q3EAR9"/>
<comment type="similarity">
    <text evidence="3">Belongs to the sirtuin family. Class I subfamily.</text>
</comment>
<dbReference type="Gene3D" id="3.40.50.1220">
    <property type="entry name" value="TPP-binding domain"/>
    <property type="match status" value="1"/>
</dbReference>
<dbReference type="InterPro" id="IPR003000">
    <property type="entry name" value="Sirtuin"/>
</dbReference>
<dbReference type="PANTHER" id="PTHR11085">
    <property type="entry name" value="NAD-DEPENDENT PROTEIN DEACYLASE SIRTUIN-5, MITOCHONDRIAL-RELATED"/>
    <property type="match status" value="1"/>
</dbReference>
<evidence type="ECO:0000313" key="12">
    <source>
        <dbReference type="Proteomes" id="UP000765509"/>
    </source>
</evidence>
<dbReference type="OrthoDB" id="420264at2759"/>
<sequence>MIQELIKGPLDELGISKRDCSSTKINLVRPSFQPSGDFQVISRWFPGSLPSTLFPQEKFIQLEISSRRAQMEKFKSQPTRQSPRNPYPIIFKDLKNSNDKNPESSKIQSKSTIRSPNIKDLAILIKSGVIKNIIIMAGAGISTSAGIPDFRSPETGLYANLKKYDLPYPEAIFEIDYFKQNPEPFYTLAKEFNLDNYRPTKTHMFFKLLESRGLLKRCFTQNIDGLERLAGISQDCIVEAHGSFGTARCVNCQAEISRVEFLEKLNQRSKPLVECLKSSCIGDDTALVKPDIVFFGEPLPKKFFSCLSDFSEADLLIVLGTSLKVQPFASLVSNVSFNCPRALINLHQVGDDIFDFEGLSRGGREFVRDVLLLGTIDEIIEELCDELGWKDELVDLYKSTNKLTTTATEPFSNDTTPNIKSERKELTPSDDVSVTSTDISLSLDSSTDEINGSSAPSRQSTPETKVVTEEDDHEINQLIDTVAQVNLSTHSTDPRDDSA</sequence>
<dbReference type="GO" id="GO:0005739">
    <property type="term" value="C:mitochondrion"/>
    <property type="evidence" value="ECO:0007669"/>
    <property type="project" value="UniProtKB-SubCell"/>
</dbReference>
<dbReference type="Gene3D" id="3.30.1600.10">
    <property type="entry name" value="SIR2/SIRT2 'Small Domain"/>
    <property type="match status" value="1"/>
</dbReference>
<feature type="binding site" evidence="8">
    <location>
        <position position="280"/>
    </location>
    <ligand>
        <name>Zn(2+)</name>
        <dbReference type="ChEBI" id="CHEBI:29105"/>
    </ligand>
</feature>
<dbReference type="SUPFAM" id="SSF52467">
    <property type="entry name" value="DHS-like NAD/FAD-binding domain"/>
    <property type="match status" value="1"/>
</dbReference>
<evidence type="ECO:0000256" key="1">
    <source>
        <dbReference type="ARBA" id="ARBA00001947"/>
    </source>
</evidence>
<feature type="compositionally biased region" description="Polar residues" evidence="9">
    <location>
        <begin position="406"/>
        <end position="419"/>
    </location>
</feature>
<keyword evidence="6 8" id="KW-0862">Zinc</keyword>